<dbReference type="HOGENOM" id="CLU_013985_3_6_5"/>
<proteinExistence type="predicted"/>
<sequence>MVELVTPRLKLRRARPDDLLAMHAVLSNPAAMRYWSTPPHADLAGTRAWLDDMIASDGEDFVVERDGQVIGKAGCYALPSVGYILHPDWWGQGLATEALSAALAHVFATRSVDSLVADVDPRNGASLRLLEKLGFRETHRAARTWLVGEEWCDSVYLALAREDFSPRP</sequence>
<dbReference type="InterPro" id="IPR051531">
    <property type="entry name" value="N-acetyltransferase"/>
</dbReference>
<keyword evidence="2" id="KW-0808">Transferase</keyword>
<evidence type="ECO:0000313" key="2">
    <source>
        <dbReference type="EMBL" id="ACG76558.1"/>
    </source>
</evidence>
<name>B4RCF9_PHEZH</name>
<accession>B4RCF9</accession>
<dbReference type="RefSeq" id="WP_012520706.1">
    <property type="nucleotide sequence ID" value="NC_011144.1"/>
</dbReference>
<dbReference type="EMBL" id="CP000747">
    <property type="protein sequence ID" value="ACG76558.1"/>
    <property type="molecule type" value="Genomic_DNA"/>
</dbReference>
<dbReference type="GO" id="GO:0005840">
    <property type="term" value="C:ribosome"/>
    <property type="evidence" value="ECO:0007669"/>
    <property type="project" value="UniProtKB-KW"/>
</dbReference>
<dbReference type="Proteomes" id="UP000001868">
    <property type="component" value="Chromosome"/>
</dbReference>
<dbReference type="GO" id="GO:0016747">
    <property type="term" value="F:acyltransferase activity, transferring groups other than amino-acyl groups"/>
    <property type="evidence" value="ECO:0007669"/>
    <property type="project" value="InterPro"/>
</dbReference>
<dbReference type="InterPro" id="IPR016181">
    <property type="entry name" value="Acyl_CoA_acyltransferase"/>
</dbReference>
<dbReference type="AlphaFoldDB" id="B4RCF9"/>
<dbReference type="Pfam" id="PF13302">
    <property type="entry name" value="Acetyltransf_3"/>
    <property type="match status" value="1"/>
</dbReference>
<evidence type="ECO:0000313" key="3">
    <source>
        <dbReference type="Proteomes" id="UP000001868"/>
    </source>
</evidence>
<dbReference type="OrthoDB" id="5295305at2"/>
<evidence type="ECO:0000259" key="1">
    <source>
        <dbReference type="PROSITE" id="PS51186"/>
    </source>
</evidence>
<dbReference type="PANTHER" id="PTHR43792">
    <property type="entry name" value="GNAT FAMILY, PUTATIVE (AFU_ORTHOLOGUE AFUA_3G00765)-RELATED-RELATED"/>
    <property type="match status" value="1"/>
</dbReference>
<feature type="domain" description="N-acetyltransferase" evidence="1">
    <location>
        <begin position="9"/>
        <end position="162"/>
    </location>
</feature>
<gene>
    <name evidence="2" type="ordered locus">PHZ_c0144</name>
</gene>
<dbReference type="STRING" id="450851.PHZ_c0144"/>
<dbReference type="KEGG" id="pzu:PHZ_c0144"/>
<keyword evidence="3" id="KW-1185">Reference proteome</keyword>
<dbReference type="SUPFAM" id="SSF55729">
    <property type="entry name" value="Acyl-CoA N-acyltransferases (Nat)"/>
    <property type="match status" value="1"/>
</dbReference>
<dbReference type="eggNOG" id="COG1670">
    <property type="taxonomic scope" value="Bacteria"/>
</dbReference>
<dbReference type="PANTHER" id="PTHR43792:SF1">
    <property type="entry name" value="N-ACETYLTRANSFERASE DOMAIN-CONTAINING PROTEIN"/>
    <property type="match status" value="1"/>
</dbReference>
<dbReference type="PROSITE" id="PS51186">
    <property type="entry name" value="GNAT"/>
    <property type="match status" value="1"/>
</dbReference>
<dbReference type="CDD" id="cd04301">
    <property type="entry name" value="NAT_SF"/>
    <property type="match status" value="1"/>
</dbReference>
<reference evidence="2 3" key="1">
    <citation type="journal article" date="2008" name="BMC Genomics">
        <title>Complete genome of Phenylobacterium zucineum - a novel facultative intracellular bacterium isolated from human erythroleukemia cell line K562.</title>
        <authorList>
            <person name="Luo Y."/>
            <person name="Xu X."/>
            <person name="Ding Z."/>
            <person name="Liu Z."/>
            <person name="Zhang B."/>
            <person name="Yan Z."/>
            <person name="Sun J."/>
            <person name="Hu S."/>
            <person name="Hu X."/>
        </authorList>
    </citation>
    <scope>NUCLEOTIDE SEQUENCE [LARGE SCALE GENOMIC DNA]</scope>
    <source>
        <strain evidence="2 3">HLK1</strain>
    </source>
</reference>
<dbReference type="InterPro" id="IPR000182">
    <property type="entry name" value="GNAT_dom"/>
</dbReference>
<protein>
    <submittedName>
        <fullName evidence="2">Acetyltransferase, including N-acetylase of ribosomal proteins</fullName>
    </submittedName>
</protein>
<keyword evidence="2" id="KW-0687">Ribonucleoprotein</keyword>
<keyword evidence="2" id="KW-0689">Ribosomal protein</keyword>
<organism evidence="2 3">
    <name type="scientific">Phenylobacterium zucineum (strain HLK1)</name>
    <dbReference type="NCBI Taxonomy" id="450851"/>
    <lineage>
        <taxon>Bacteria</taxon>
        <taxon>Pseudomonadati</taxon>
        <taxon>Pseudomonadota</taxon>
        <taxon>Alphaproteobacteria</taxon>
        <taxon>Caulobacterales</taxon>
        <taxon>Caulobacteraceae</taxon>
        <taxon>Phenylobacterium</taxon>
    </lineage>
</organism>
<dbReference type="Gene3D" id="3.40.630.30">
    <property type="match status" value="1"/>
</dbReference>